<dbReference type="SUPFAM" id="SSF144232">
    <property type="entry name" value="HIT/MYND zinc finger-like"/>
    <property type="match status" value="1"/>
</dbReference>
<dbReference type="Proteomes" id="UP000193467">
    <property type="component" value="Unassembled WGS sequence"/>
</dbReference>
<dbReference type="EMBL" id="MCGR01000031">
    <property type="protein sequence ID" value="ORY77593.1"/>
    <property type="molecule type" value="Genomic_DNA"/>
</dbReference>
<dbReference type="InParanoid" id="A0A1Y2F173"/>
<dbReference type="GO" id="GO:0008270">
    <property type="term" value="F:zinc ion binding"/>
    <property type="evidence" value="ECO:0007669"/>
    <property type="project" value="UniProtKB-KW"/>
</dbReference>
<dbReference type="AlphaFoldDB" id="A0A1Y2F173"/>
<sequence>MEDRSSSLKIRFCFKCGVLEDDGKGSTRKLMACGRCRGAWYCSKECQAEDWKGQHKGMCKAITQHVDSWPTVFWSKPSDKVVRKKSELLGLFSPYVSSLERELSFFARFPFQIDSAQPLHKTHFLVLEFEPSENPTALPGGLRQCLRLVVHRLLTSTELEQQYPTQLAPSPKAVVESLSTSPHDHSHLGPRDHRCRIICLAKFNIALGDRNAGIVPIAEDWVSAINSVVFRPLGNEAKSLLQFGGRWFEMLQASLAGPEPTLGELSMRMIQASFGY</sequence>
<dbReference type="InterPro" id="IPR002893">
    <property type="entry name" value="Znf_MYND"/>
</dbReference>
<reference evidence="6 7" key="1">
    <citation type="submission" date="2016-07" db="EMBL/GenBank/DDBJ databases">
        <title>Pervasive Adenine N6-methylation of Active Genes in Fungi.</title>
        <authorList>
            <consortium name="DOE Joint Genome Institute"/>
            <person name="Mondo S.J."/>
            <person name="Dannebaum R.O."/>
            <person name="Kuo R.C."/>
            <person name="Labutti K."/>
            <person name="Haridas S."/>
            <person name="Kuo A."/>
            <person name="Salamov A."/>
            <person name="Ahrendt S.R."/>
            <person name="Lipzen A."/>
            <person name="Sullivan W."/>
            <person name="Andreopoulos W.B."/>
            <person name="Clum A."/>
            <person name="Lindquist E."/>
            <person name="Daum C."/>
            <person name="Ramamoorthy G.K."/>
            <person name="Gryganskyi A."/>
            <person name="Culley D."/>
            <person name="Magnuson J.K."/>
            <person name="James T.Y."/>
            <person name="O'Malley M.A."/>
            <person name="Stajich J.E."/>
            <person name="Spatafora J.W."/>
            <person name="Visel A."/>
            <person name="Grigoriev I.V."/>
        </authorList>
    </citation>
    <scope>NUCLEOTIDE SEQUENCE [LARGE SCALE GENOMIC DNA]</scope>
    <source>
        <strain evidence="6 7">62-1032</strain>
    </source>
</reference>
<keyword evidence="2 4" id="KW-0863">Zinc-finger</keyword>
<comment type="caution">
    <text evidence="6">The sequence shown here is derived from an EMBL/GenBank/DDBJ whole genome shotgun (WGS) entry which is preliminary data.</text>
</comment>
<gene>
    <name evidence="6" type="ORF">BCR35DRAFT_332520</name>
</gene>
<keyword evidence="3" id="KW-0862">Zinc</keyword>
<accession>A0A1Y2F173</accession>
<feature type="domain" description="MYND-type" evidence="5">
    <location>
        <begin position="13"/>
        <end position="59"/>
    </location>
</feature>
<evidence type="ECO:0000256" key="1">
    <source>
        <dbReference type="ARBA" id="ARBA00022723"/>
    </source>
</evidence>
<dbReference type="Gene3D" id="6.10.140.2220">
    <property type="match status" value="1"/>
</dbReference>
<evidence type="ECO:0000256" key="4">
    <source>
        <dbReference type="PROSITE-ProRule" id="PRU00134"/>
    </source>
</evidence>
<keyword evidence="7" id="KW-1185">Reference proteome</keyword>
<keyword evidence="1" id="KW-0479">Metal-binding</keyword>
<protein>
    <recommendedName>
        <fullName evidence="5">MYND-type domain-containing protein</fullName>
    </recommendedName>
</protein>
<organism evidence="6 7">
    <name type="scientific">Leucosporidium creatinivorum</name>
    <dbReference type="NCBI Taxonomy" id="106004"/>
    <lineage>
        <taxon>Eukaryota</taxon>
        <taxon>Fungi</taxon>
        <taxon>Dikarya</taxon>
        <taxon>Basidiomycota</taxon>
        <taxon>Pucciniomycotina</taxon>
        <taxon>Microbotryomycetes</taxon>
        <taxon>Leucosporidiales</taxon>
        <taxon>Leucosporidium</taxon>
    </lineage>
</organism>
<evidence type="ECO:0000256" key="2">
    <source>
        <dbReference type="ARBA" id="ARBA00022771"/>
    </source>
</evidence>
<dbReference type="PROSITE" id="PS50865">
    <property type="entry name" value="ZF_MYND_2"/>
    <property type="match status" value="1"/>
</dbReference>
<evidence type="ECO:0000313" key="6">
    <source>
        <dbReference type="EMBL" id="ORY77593.1"/>
    </source>
</evidence>
<proteinExistence type="predicted"/>
<dbReference type="Pfam" id="PF01753">
    <property type="entry name" value="zf-MYND"/>
    <property type="match status" value="1"/>
</dbReference>
<name>A0A1Y2F173_9BASI</name>
<evidence type="ECO:0000313" key="7">
    <source>
        <dbReference type="Proteomes" id="UP000193467"/>
    </source>
</evidence>
<evidence type="ECO:0000259" key="5">
    <source>
        <dbReference type="PROSITE" id="PS50865"/>
    </source>
</evidence>
<evidence type="ECO:0000256" key="3">
    <source>
        <dbReference type="ARBA" id="ARBA00022833"/>
    </source>
</evidence>
<dbReference type="PROSITE" id="PS01360">
    <property type="entry name" value="ZF_MYND_1"/>
    <property type="match status" value="1"/>
</dbReference>
<dbReference type="OrthoDB" id="2849301at2759"/>